<keyword evidence="2" id="KW-1185">Reference proteome</keyword>
<reference evidence="1 2" key="2">
    <citation type="submission" date="2018-11" db="EMBL/GenBank/DDBJ databases">
        <authorList>
            <consortium name="Pathogen Informatics"/>
        </authorList>
    </citation>
    <scope>NUCLEOTIDE SEQUENCE [LARGE SCALE GENOMIC DNA]</scope>
</reference>
<evidence type="ECO:0000313" key="2">
    <source>
        <dbReference type="Proteomes" id="UP000282613"/>
    </source>
</evidence>
<dbReference type="WBParaSite" id="TASK_0000145901-mRNA-1">
    <property type="protein sequence ID" value="TASK_0000145901-mRNA-1"/>
    <property type="gene ID" value="TASK_0000145901"/>
</dbReference>
<sequence>MGSGEADSDCACSCADTEPVIKGVSIIGDCCLLPDSLISAMTPALGFTTSKPTRLLVTTSLLRRPIIHPSFTAFTKTKLWRMHVRLRVDGGHAAQLLNIPHPHR</sequence>
<proteinExistence type="predicted"/>
<name>A0A0R3VVN7_TAEAS</name>
<dbReference type="AlphaFoldDB" id="A0A0R3VVN7"/>
<dbReference type="EMBL" id="UYRS01000384">
    <property type="protein sequence ID" value="VDK23084.1"/>
    <property type="molecule type" value="Genomic_DNA"/>
</dbReference>
<evidence type="ECO:0000313" key="3">
    <source>
        <dbReference type="WBParaSite" id="TASK_0000145901-mRNA-1"/>
    </source>
</evidence>
<accession>A0A0R3VVN7</accession>
<protein>
    <submittedName>
        <fullName evidence="3">Major capsid protein</fullName>
    </submittedName>
</protein>
<reference evidence="3" key="1">
    <citation type="submission" date="2016-04" db="UniProtKB">
        <authorList>
            <consortium name="WormBaseParasite"/>
        </authorList>
    </citation>
    <scope>IDENTIFICATION</scope>
</reference>
<organism evidence="3">
    <name type="scientific">Taenia asiatica</name>
    <name type="common">Asian tapeworm</name>
    <dbReference type="NCBI Taxonomy" id="60517"/>
    <lineage>
        <taxon>Eukaryota</taxon>
        <taxon>Metazoa</taxon>
        <taxon>Spiralia</taxon>
        <taxon>Lophotrochozoa</taxon>
        <taxon>Platyhelminthes</taxon>
        <taxon>Cestoda</taxon>
        <taxon>Eucestoda</taxon>
        <taxon>Cyclophyllidea</taxon>
        <taxon>Taeniidae</taxon>
        <taxon>Taenia</taxon>
    </lineage>
</organism>
<gene>
    <name evidence="1" type="ORF">TASK_LOCUS1460</name>
</gene>
<dbReference type="Proteomes" id="UP000282613">
    <property type="component" value="Unassembled WGS sequence"/>
</dbReference>
<evidence type="ECO:0000313" key="1">
    <source>
        <dbReference type="EMBL" id="VDK23084.1"/>
    </source>
</evidence>